<dbReference type="InterPro" id="IPR034571">
    <property type="entry name" value="APEM9"/>
</dbReference>
<reference evidence="2 3" key="1">
    <citation type="submission" date="2021-07" db="EMBL/GenBank/DDBJ databases">
        <title>The Aristolochia fimbriata genome: insights into angiosperm evolution, floral development and chemical biosynthesis.</title>
        <authorList>
            <person name="Jiao Y."/>
        </authorList>
    </citation>
    <scope>NUCLEOTIDE SEQUENCE [LARGE SCALE GENOMIC DNA]</scope>
    <source>
        <strain evidence="2">IBCAS-2021</strain>
        <tissue evidence="2">Leaf</tissue>
    </source>
</reference>
<evidence type="ECO:0000313" key="3">
    <source>
        <dbReference type="Proteomes" id="UP000825729"/>
    </source>
</evidence>
<keyword evidence="3" id="KW-1185">Reference proteome</keyword>
<evidence type="ECO:0000256" key="1">
    <source>
        <dbReference type="SAM" id="Phobius"/>
    </source>
</evidence>
<dbReference type="EMBL" id="JAINDJ010000004">
    <property type="protein sequence ID" value="KAG9449343.1"/>
    <property type="molecule type" value="Genomic_DNA"/>
</dbReference>
<comment type="caution">
    <text evidence="2">The sequence shown here is derived from an EMBL/GenBank/DDBJ whole genome shotgun (WGS) entry which is preliminary data.</text>
</comment>
<evidence type="ECO:0000313" key="2">
    <source>
        <dbReference type="EMBL" id="KAG9449343.1"/>
    </source>
</evidence>
<feature type="transmembrane region" description="Helical" evidence="1">
    <location>
        <begin position="360"/>
        <end position="380"/>
    </location>
</feature>
<dbReference type="PANTHER" id="PTHR36361">
    <property type="entry name" value="PROTEIN APEM9"/>
    <property type="match status" value="1"/>
</dbReference>
<dbReference type="Proteomes" id="UP000825729">
    <property type="component" value="Unassembled WGS sequence"/>
</dbReference>
<keyword evidence="1" id="KW-0812">Transmembrane</keyword>
<sequence>MRNREKRTEDFERFRVLDREGDNPRRSLSAIGFSRSWNGEASLAHKGKRPSLTCPNFHYYTKAFSMSLEDNRDASLSRSSLWEQIDLSESYLVSSMFEEATSHASFVMRHLCQIRQSTSTESTDDDELQDMLEYAASVYVQAVKELGRTAEIFDEFKKSLGSVTAIPTDVIVVGACFQIAEGSLTSIRLVLEEFLSKWEYVDKESVYGCTNDNTSSAGWCGIGFLSQEEYVKIADLYAVTLLGKYLGEYELAVSWVEKAKLPEEKRQVFLRSLDHHYGKCSCSSSMGPGMPLVREGSGAPSILDVGSNMSESELSSRTVEGYPIPNWDISKTALVESRHTTQKQKDSWLRFFLFKRAARIYSNTRIVIYVPLILFVFYVLRRKGSVLKRLYNSVRGLAPAIRNGILSFLQLAFSFEVNPLAAVQSPPVPARGGR</sequence>
<name>A0AAV7EQ05_ARIFI</name>
<protein>
    <submittedName>
        <fullName evidence="2">Uncharacterized protein</fullName>
    </submittedName>
</protein>
<proteinExistence type="predicted"/>
<dbReference type="AlphaFoldDB" id="A0AAV7EQ05"/>
<organism evidence="2 3">
    <name type="scientific">Aristolochia fimbriata</name>
    <name type="common">White veined hardy Dutchman's pipe vine</name>
    <dbReference type="NCBI Taxonomy" id="158543"/>
    <lineage>
        <taxon>Eukaryota</taxon>
        <taxon>Viridiplantae</taxon>
        <taxon>Streptophyta</taxon>
        <taxon>Embryophyta</taxon>
        <taxon>Tracheophyta</taxon>
        <taxon>Spermatophyta</taxon>
        <taxon>Magnoliopsida</taxon>
        <taxon>Magnoliidae</taxon>
        <taxon>Piperales</taxon>
        <taxon>Aristolochiaceae</taxon>
        <taxon>Aristolochia</taxon>
    </lineage>
</organism>
<gene>
    <name evidence="2" type="ORF">H6P81_009308</name>
</gene>
<accession>A0AAV7EQ05</accession>
<dbReference type="GO" id="GO:0015919">
    <property type="term" value="P:peroxisomal membrane transport"/>
    <property type="evidence" value="ECO:0007669"/>
    <property type="project" value="InterPro"/>
</dbReference>
<keyword evidence="1" id="KW-1133">Transmembrane helix</keyword>
<dbReference type="PANTHER" id="PTHR36361:SF1">
    <property type="entry name" value="PROTEIN APEM9"/>
    <property type="match status" value="1"/>
</dbReference>
<keyword evidence="1" id="KW-0472">Membrane</keyword>